<organism evidence="1 2">
    <name type="scientific">Melia azedarach</name>
    <name type="common">Chinaberry tree</name>
    <dbReference type="NCBI Taxonomy" id="155640"/>
    <lineage>
        <taxon>Eukaryota</taxon>
        <taxon>Viridiplantae</taxon>
        <taxon>Streptophyta</taxon>
        <taxon>Embryophyta</taxon>
        <taxon>Tracheophyta</taxon>
        <taxon>Spermatophyta</taxon>
        <taxon>Magnoliopsida</taxon>
        <taxon>eudicotyledons</taxon>
        <taxon>Gunneridae</taxon>
        <taxon>Pentapetalae</taxon>
        <taxon>rosids</taxon>
        <taxon>malvids</taxon>
        <taxon>Sapindales</taxon>
        <taxon>Meliaceae</taxon>
        <taxon>Melia</taxon>
    </lineage>
</organism>
<sequence length="242" mass="25193">MNTQVIFSLILAFLVSGAHLATVEIKNNCPYTIWPGTLTGDAKPQLSSTGFELRSGATNTLNLPSPWSGRIWARTQCSSNSGKFTCATADCGSGQVSCNGKGATPPASLAEFTIAANKGQDFFDLSLVDGFNLPLSVAPRGGSGSNCTPTTCKANVNSVCPSELAVKGSDGRVIACKSACAALNQPQYCCTGAFGTAKTCPPTKYSMIFKNQCPEAYSYAYDDPTSTFSCTGGASYVVTFCP</sequence>
<dbReference type="Proteomes" id="UP001164539">
    <property type="component" value="Chromosome 12"/>
</dbReference>
<evidence type="ECO:0000313" key="1">
    <source>
        <dbReference type="EMBL" id="KAJ4705021.1"/>
    </source>
</evidence>
<evidence type="ECO:0000313" key="2">
    <source>
        <dbReference type="Proteomes" id="UP001164539"/>
    </source>
</evidence>
<reference evidence="1 2" key="1">
    <citation type="journal article" date="2023" name="Science">
        <title>Complex scaffold remodeling in plant triterpene biosynthesis.</title>
        <authorList>
            <person name="De La Pena R."/>
            <person name="Hodgson H."/>
            <person name="Liu J.C."/>
            <person name="Stephenson M.J."/>
            <person name="Martin A.C."/>
            <person name="Owen C."/>
            <person name="Harkess A."/>
            <person name="Leebens-Mack J."/>
            <person name="Jimenez L.E."/>
            <person name="Osbourn A."/>
            <person name="Sattely E.S."/>
        </authorList>
    </citation>
    <scope>NUCLEOTIDE SEQUENCE [LARGE SCALE GENOMIC DNA]</scope>
    <source>
        <strain evidence="2">cv. JPN11</strain>
        <tissue evidence="1">Leaf</tissue>
    </source>
</reference>
<dbReference type="EMBL" id="CM051405">
    <property type="protein sequence ID" value="KAJ4705021.1"/>
    <property type="molecule type" value="Genomic_DNA"/>
</dbReference>
<name>A0ACC1X0L8_MELAZ</name>
<gene>
    <name evidence="1" type="ORF">OWV82_021851</name>
</gene>
<accession>A0ACC1X0L8</accession>
<keyword evidence="2" id="KW-1185">Reference proteome</keyword>
<comment type="caution">
    <text evidence="1">The sequence shown here is derived from an EMBL/GenBank/DDBJ whole genome shotgun (WGS) entry which is preliminary data.</text>
</comment>
<protein>
    <submittedName>
        <fullName evidence="1">Thaumatin</fullName>
    </submittedName>
</protein>
<proteinExistence type="predicted"/>